<evidence type="ECO:0000256" key="1">
    <source>
        <dbReference type="SAM" id="MobiDB-lite"/>
    </source>
</evidence>
<protein>
    <submittedName>
        <fullName evidence="3">Sperm-tail PG-rich repeat-containing protein 2-like isoform X1</fullName>
    </submittedName>
</protein>
<feature type="compositionally biased region" description="Polar residues" evidence="1">
    <location>
        <begin position="489"/>
        <end position="503"/>
    </location>
</feature>
<dbReference type="PANTHER" id="PTHR21580:SF28">
    <property type="entry name" value="BOREALIN N-TERMINAL DOMAIN-CONTAINING PROTEIN-RELATED"/>
    <property type="match status" value="1"/>
</dbReference>
<dbReference type="AlphaFoldDB" id="A0A8B7XJT1"/>
<dbReference type="InterPro" id="IPR051291">
    <property type="entry name" value="CIMAP"/>
</dbReference>
<dbReference type="OrthoDB" id="429991at2759"/>
<evidence type="ECO:0000313" key="3">
    <source>
        <dbReference type="RefSeq" id="XP_022081058.1"/>
    </source>
</evidence>
<keyword evidence="2" id="KW-1185">Reference proteome</keyword>
<gene>
    <name evidence="3" type="primary">LOC110974048</name>
</gene>
<feature type="region of interest" description="Disordered" evidence="1">
    <location>
        <begin position="482"/>
        <end position="507"/>
    </location>
</feature>
<dbReference type="RefSeq" id="XP_022081058.1">
    <property type="nucleotide sequence ID" value="XM_022225366.1"/>
</dbReference>
<dbReference type="OMA" id="PNHYNIR"/>
<feature type="compositionally biased region" description="Basic and acidic residues" evidence="1">
    <location>
        <begin position="425"/>
        <end position="439"/>
    </location>
</feature>
<dbReference type="InterPro" id="IPR010736">
    <property type="entry name" value="SHIPPO-rpt"/>
</dbReference>
<name>A0A8B7XJT1_ACAPL</name>
<dbReference type="Proteomes" id="UP000694845">
    <property type="component" value="Unplaced"/>
</dbReference>
<proteinExistence type="predicted"/>
<feature type="compositionally biased region" description="Acidic residues" evidence="1">
    <location>
        <begin position="47"/>
        <end position="56"/>
    </location>
</feature>
<organism evidence="2 3">
    <name type="scientific">Acanthaster planci</name>
    <name type="common">Crown-of-thorns starfish</name>
    <dbReference type="NCBI Taxonomy" id="133434"/>
    <lineage>
        <taxon>Eukaryota</taxon>
        <taxon>Metazoa</taxon>
        <taxon>Echinodermata</taxon>
        <taxon>Eleutherozoa</taxon>
        <taxon>Asterozoa</taxon>
        <taxon>Asteroidea</taxon>
        <taxon>Valvatacea</taxon>
        <taxon>Valvatida</taxon>
        <taxon>Acanthasteridae</taxon>
        <taxon>Acanthaster</taxon>
    </lineage>
</organism>
<evidence type="ECO:0000313" key="2">
    <source>
        <dbReference type="Proteomes" id="UP000694845"/>
    </source>
</evidence>
<feature type="region of interest" description="Disordered" evidence="1">
    <location>
        <begin position="36"/>
        <end position="56"/>
    </location>
</feature>
<dbReference type="PANTHER" id="PTHR21580">
    <property type="entry name" value="SHIPPO-1-RELATED"/>
    <property type="match status" value="1"/>
</dbReference>
<feature type="region of interest" description="Disordered" evidence="1">
    <location>
        <begin position="380"/>
        <end position="467"/>
    </location>
</feature>
<dbReference type="KEGG" id="aplc:110974048"/>
<accession>A0A8B7XJT1</accession>
<dbReference type="GeneID" id="110974048"/>
<feature type="compositionally biased region" description="Basic and acidic residues" evidence="1">
    <location>
        <begin position="36"/>
        <end position="46"/>
    </location>
</feature>
<sequence>MTSTTNLNDHEIKINRGWLLYQIHDLRKMETINELFPRTKDGRQQPDEEGGDENAEQIDGVFIQRTAMGEYLVPKDGKPLTQLAIPLPGPADYEPKIDLTARTRPQFSIVGRTKQVKAPPIPGPADYNTSGELNWKGKKKTLKEKGQTCPHGTKPSHHLTCSPGPAGYRVTYKDTGKDAPKISAASRHLDGVNVGHPNCLVQPVDTHGVQTPSSSYYHPESHALNDRIHKSFGTSRKTCNKTLGPGPAGYTIQEGQQGAAYSLSKRLPAKWQQVTDYPAPNVYDVGTTIGTGVAMAIRSRQPLEQKNWVPSPNTYTLRDPLRRSDAPVATVTYRPFSPTLKTWPSPAHYKPTDNTLPTSPRFSCRKFCKPCFPDILKYPAHAPDTTPGPGTYHSPRRFTDNDYPAFSMGSRPRSKTNDVPGANHYDIRVSHRPDGKKAPEFSMAKRCHPPHKNENPGPTAYNPPLDTNDGPKYSMIKRWNGLRKPTQPAPNSYSIAKGQTSRGRYTGPLATIKGRASSYVYPGYALQSSVRLFKS</sequence>
<reference evidence="3" key="1">
    <citation type="submission" date="2025-08" db="UniProtKB">
        <authorList>
            <consortium name="RefSeq"/>
        </authorList>
    </citation>
    <scope>IDENTIFICATION</scope>
</reference>
<dbReference type="Pfam" id="PF07004">
    <property type="entry name" value="SHIPPO-rpt"/>
    <property type="match status" value="3"/>
</dbReference>